<evidence type="ECO:0000313" key="1">
    <source>
        <dbReference type="Proteomes" id="UP000887540"/>
    </source>
</evidence>
<dbReference type="AlphaFoldDB" id="A0A914EMS1"/>
<organism evidence="1 2">
    <name type="scientific">Acrobeloides nanus</name>
    <dbReference type="NCBI Taxonomy" id="290746"/>
    <lineage>
        <taxon>Eukaryota</taxon>
        <taxon>Metazoa</taxon>
        <taxon>Ecdysozoa</taxon>
        <taxon>Nematoda</taxon>
        <taxon>Chromadorea</taxon>
        <taxon>Rhabditida</taxon>
        <taxon>Tylenchina</taxon>
        <taxon>Cephalobomorpha</taxon>
        <taxon>Cephaloboidea</taxon>
        <taxon>Cephalobidae</taxon>
        <taxon>Acrobeloides</taxon>
    </lineage>
</organism>
<keyword evidence="1" id="KW-1185">Reference proteome</keyword>
<dbReference type="Proteomes" id="UP000887540">
    <property type="component" value="Unplaced"/>
</dbReference>
<protein>
    <submittedName>
        <fullName evidence="2">Uncharacterized protein</fullName>
    </submittedName>
</protein>
<accession>A0A914EMS1</accession>
<dbReference type="WBParaSite" id="ACRNAN_scaffold9336.g22795.t1">
    <property type="protein sequence ID" value="ACRNAN_scaffold9336.g22795.t1"/>
    <property type="gene ID" value="ACRNAN_scaffold9336.g22795"/>
</dbReference>
<proteinExistence type="predicted"/>
<evidence type="ECO:0000313" key="2">
    <source>
        <dbReference type="WBParaSite" id="ACRNAN_scaffold9336.g22795.t1"/>
    </source>
</evidence>
<name>A0A914EMS1_9BILA</name>
<sequence>MSSSHLSVVFNVAEKIKNSTVYDIRWPIIDSVANFPTRKSFKKIIFPDGMILSEEVKKMINTGVQENSASFKNILVMLLKCAKFMALPCALNDTSLIISSSMPTGKTMRMSIMDHCILCSVLWWSR</sequence>
<reference evidence="2" key="1">
    <citation type="submission" date="2022-11" db="UniProtKB">
        <authorList>
            <consortium name="WormBaseParasite"/>
        </authorList>
    </citation>
    <scope>IDENTIFICATION</scope>
</reference>